<sequence length="56" mass="6503">MFGNLKILSITPMSFDDINETHALQENMTLSQLREVIREIYPGEDELYVIEFVVAE</sequence>
<reference evidence="4" key="1">
    <citation type="submission" date="2014-09" db="EMBL/GenBank/DDBJ databases">
        <title>Vibrio variabilis JCM 19239. (C206) whole genome shotgun sequence.</title>
        <authorList>
            <person name="Sawabe T."/>
            <person name="Meirelles P."/>
            <person name="Nakanishi M."/>
            <person name="Sayaka M."/>
            <person name="Hattori M."/>
            <person name="Ohkuma M."/>
        </authorList>
    </citation>
    <scope>NUCLEOTIDE SEQUENCE [LARGE SCALE GENOMIC DNA]</scope>
    <source>
        <strain evidence="4">JCM 19239</strain>
    </source>
</reference>
<keyword evidence="1" id="KW-0378">Hydrolase</keyword>
<dbReference type="Pfam" id="PF04266">
    <property type="entry name" value="ASCH"/>
    <property type="match status" value="1"/>
</dbReference>
<gene>
    <name evidence="3" type="ORF">JCM19239_5793</name>
</gene>
<accession>A0ABQ0JJV6</accession>
<name>A0ABQ0JJV6_9VIBR</name>
<dbReference type="PANTHER" id="PTHR38088:SF2">
    <property type="entry name" value="UCP029143 FAMILY PROTEIN"/>
    <property type="match status" value="1"/>
</dbReference>
<dbReference type="InterPro" id="IPR007374">
    <property type="entry name" value="ASCH_domain"/>
</dbReference>
<dbReference type="InterPro" id="IPR015947">
    <property type="entry name" value="PUA-like_sf"/>
</dbReference>
<proteinExistence type="predicted"/>
<dbReference type="Gene3D" id="2.30.130.30">
    <property type="entry name" value="Hypothetical protein"/>
    <property type="match status" value="1"/>
</dbReference>
<dbReference type="InterPro" id="IPR008314">
    <property type="entry name" value="AC4CH"/>
</dbReference>
<evidence type="ECO:0000259" key="2">
    <source>
        <dbReference type="Pfam" id="PF04266"/>
    </source>
</evidence>
<comment type="caution">
    <text evidence="3">The sequence shown here is derived from an EMBL/GenBank/DDBJ whole genome shotgun (WGS) entry which is preliminary data.</text>
</comment>
<protein>
    <submittedName>
        <fullName evidence="3">RNA-binding domain protein</fullName>
    </submittedName>
</protein>
<keyword evidence="4" id="KW-1185">Reference proteome</keyword>
<evidence type="ECO:0000256" key="1">
    <source>
        <dbReference type="ARBA" id="ARBA00022801"/>
    </source>
</evidence>
<evidence type="ECO:0000313" key="3">
    <source>
        <dbReference type="EMBL" id="GAL28610.1"/>
    </source>
</evidence>
<dbReference type="EMBL" id="BBMS01000046">
    <property type="protein sequence ID" value="GAL28610.1"/>
    <property type="molecule type" value="Genomic_DNA"/>
</dbReference>
<feature type="domain" description="ASCH" evidence="2">
    <location>
        <begin position="2"/>
        <end position="54"/>
    </location>
</feature>
<organism evidence="3 4">
    <name type="scientific">Vibrio variabilis</name>
    <dbReference type="NCBI Taxonomy" id="990271"/>
    <lineage>
        <taxon>Bacteria</taxon>
        <taxon>Pseudomonadati</taxon>
        <taxon>Pseudomonadota</taxon>
        <taxon>Gammaproteobacteria</taxon>
        <taxon>Vibrionales</taxon>
        <taxon>Vibrionaceae</taxon>
        <taxon>Vibrio</taxon>
    </lineage>
</organism>
<evidence type="ECO:0000313" key="4">
    <source>
        <dbReference type="Proteomes" id="UP000029223"/>
    </source>
</evidence>
<dbReference type="SUPFAM" id="SSF88697">
    <property type="entry name" value="PUA domain-like"/>
    <property type="match status" value="1"/>
</dbReference>
<dbReference type="Proteomes" id="UP000029223">
    <property type="component" value="Unassembled WGS sequence"/>
</dbReference>
<dbReference type="PANTHER" id="PTHR38088">
    <property type="entry name" value="UCP029143 FAMILY PROTEIN"/>
    <property type="match status" value="1"/>
</dbReference>